<feature type="transmembrane region" description="Helical" evidence="2">
    <location>
        <begin position="12"/>
        <end position="32"/>
    </location>
</feature>
<protein>
    <submittedName>
        <fullName evidence="3">Uncharacterized protein</fullName>
    </submittedName>
</protein>
<evidence type="ECO:0000313" key="4">
    <source>
        <dbReference type="Proteomes" id="UP001596524"/>
    </source>
</evidence>
<evidence type="ECO:0000256" key="2">
    <source>
        <dbReference type="SAM" id="Phobius"/>
    </source>
</evidence>
<evidence type="ECO:0000313" key="3">
    <source>
        <dbReference type="EMBL" id="MFC7358793.1"/>
    </source>
</evidence>
<keyword evidence="2" id="KW-1133">Transmembrane helix</keyword>
<reference evidence="4" key="1">
    <citation type="journal article" date="2019" name="Int. J. Syst. Evol. Microbiol.">
        <title>The Global Catalogue of Microorganisms (GCM) 10K type strain sequencing project: providing services to taxonomists for standard genome sequencing and annotation.</title>
        <authorList>
            <consortium name="The Broad Institute Genomics Platform"/>
            <consortium name="The Broad Institute Genome Sequencing Center for Infectious Disease"/>
            <person name="Wu L."/>
            <person name="Ma J."/>
        </authorList>
    </citation>
    <scope>NUCLEOTIDE SEQUENCE [LARGE SCALE GENOMIC DNA]</scope>
    <source>
        <strain evidence="4">FCH27</strain>
    </source>
</reference>
<proteinExistence type="predicted"/>
<sequence>MKAERRDVPTGRLMRLGAALAIVIGLFGMHVLSHHGMPHEQTTAAPISTSAAHADGGHSTTRAEDPARTAPVHGAGDAGATGHSLGDLLMLCVAMLAAVSTLLGLYALGGRTHRPWAILRPAATHVRPALRLAPTGTGPPPVWQFSVIRC</sequence>
<keyword evidence="4" id="KW-1185">Reference proteome</keyword>
<organism evidence="3 4">
    <name type="scientific">Nocardioides astragali</name>
    <dbReference type="NCBI Taxonomy" id="1776736"/>
    <lineage>
        <taxon>Bacteria</taxon>
        <taxon>Bacillati</taxon>
        <taxon>Actinomycetota</taxon>
        <taxon>Actinomycetes</taxon>
        <taxon>Propionibacteriales</taxon>
        <taxon>Nocardioidaceae</taxon>
        <taxon>Nocardioides</taxon>
    </lineage>
</organism>
<name>A0ABW2MY51_9ACTN</name>
<feature type="transmembrane region" description="Helical" evidence="2">
    <location>
        <begin position="88"/>
        <end position="108"/>
    </location>
</feature>
<dbReference type="Proteomes" id="UP001596524">
    <property type="component" value="Unassembled WGS sequence"/>
</dbReference>
<keyword evidence="2" id="KW-0472">Membrane</keyword>
<dbReference type="EMBL" id="JBHTCH010000001">
    <property type="protein sequence ID" value="MFC7358793.1"/>
    <property type="molecule type" value="Genomic_DNA"/>
</dbReference>
<comment type="caution">
    <text evidence="3">The sequence shown here is derived from an EMBL/GenBank/DDBJ whole genome shotgun (WGS) entry which is preliminary data.</text>
</comment>
<gene>
    <name evidence="3" type="ORF">ACFQO6_00820</name>
</gene>
<evidence type="ECO:0000256" key="1">
    <source>
        <dbReference type="SAM" id="MobiDB-lite"/>
    </source>
</evidence>
<dbReference type="RefSeq" id="WP_255890431.1">
    <property type="nucleotide sequence ID" value="NZ_JAFMZM010000003.1"/>
</dbReference>
<feature type="region of interest" description="Disordered" evidence="1">
    <location>
        <begin position="50"/>
        <end position="76"/>
    </location>
</feature>
<accession>A0ABW2MY51</accession>
<keyword evidence="2" id="KW-0812">Transmembrane</keyword>